<dbReference type="AlphaFoldDB" id="A0AAV4MMQ9"/>
<accession>A0AAV4MMQ9</accession>
<protein>
    <submittedName>
        <fullName evidence="1">Uncharacterized protein</fullName>
    </submittedName>
</protein>
<evidence type="ECO:0000313" key="2">
    <source>
        <dbReference type="Proteomes" id="UP001054945"/>
    </source>
</evidence>
<keyword evidence="2" id="KW-1185">Reference proteome</keyword>
<proteinExistence type="predicted"/>
<dbReference type="EMBL" id="BPLR01002437">
    <property type="protein sequence ID" value="GIX73696.1"/>
    <property type="molecule type" value="Genomic_DNA"/>
</dbReference>
<sequence>MKKLFKSTLTFATLLRTKIKRLRWFEREAQDARMKISIAFLSVIPPPFPSDLGVTSTSNVISSYGAPSSDDYADA</sequence>
<gene>
    <name evidence="1" type="ORF">CEXT_525461</name>
</gene>
<evidence type="ECO:0000313" key="1">
    <source>
        <dbReference type="EMBL" id="GIX73696.1"/>
    </source>
</evidence>
<reference evidence="1 2" key="1">
    <citation type="submission" date="2021-06" db="EMBL/GenBank/DDBJ databases">
        <title>Caerostris extrusa draft genome.</title>
        <authorList>
            <person name="Kono N."/>
            <person name="Arakawa K."/>
        </authorList>
    </citation>
    <scope>NUCLEOTIDE SEQUENCE [LARGE SCALE GENOMIC DNA]</scope>
</reference>
<dbReference type="Proteomes" id="UP001054945">
    <property type="component" value="Unassembled WGS sequence"/>
</dbReference>
<comment type="caution">
    <text evidence="1">The sequence shown here is derived from an EMBL/GenBank/DDBJ whole genome shotgun (WGS) entry which is preliminary data.</text>
</comment>
<name>A0AAV4MMQ9_CAEEX</name>
<organism evidence="1 2">
    <name type="scientific">Caerostris extrusa</name>
    <name type="common">Bark spider</name>
    <name type="synonym">Caerostris bankana</name>
    <dbReference type="NCBI Taxonomy" id="172846"/>
    <lineage>
        <taxon>Eukaryota</taxon>
        <taxon>Metazoa</taxon>
        <taxon>Ecdysozoa</taxon>
        <taxon>Arthropoda</taxon>
        <taxon>Chelicerata</taxon>
        <taxon>Arachnida</taxon>
        <taxon>Araneae</taxon>
        <taxon>Araneomorphae</taxon>
        <taxon>Entelegynae</taxon>
        <taxon>Araneoidea</taxon>
        <taxon>Araneidae</taxon>
        <taxon>Caerostris</taxon>
    </lineage>
</organism>